<evidence type="ECO:0000313" key="3">
    <source>
        <dbReference type="Proteomes" id="UP000315783"/>
    </source>
</evidence>
<sequence length="60" mass="6824">MWPGRFSLQLKADPVKDSRYICTNPAHFSFHGLRKDGYSQVKKNTEQPPPIASNSVSRAY</sequence>
<comment type="caution">
    <text evidence="2">The sequence shown here is derived from an EMBL/GenBank/DDBJ whole genome shotgun (WGS) entry which is preliminary data.</text>
</comment>
<feature type="region of interest" description="Disordered" evidence="1">
    <location>
        <begin position="39"/>
        <end position="60"/>
    </location>
</feature>
<evidence type="ECO:0000256" key="1">
    <source>
        <dbReference type="SAM" id="MobiDB-lite"/>
    </source>
</evidence>
<reference evidence="2 3" key="1">
    <citation type="journal article" date="2019" name="Appl. Microbiol. Biotechnol.">
        <title>Genome sequence of Isaria javanica and comparative genome analysis insights into family S53 peptidase evolution in fungal entomopathogens.</title>
        <authorList>
            <person name="Lin R."/>
            <person name="Zhang X."/>
            <person name="Xin B."/>
            <person name="Zou M."/>
            <person name="Gao Y."/>
            <person name="Qin F."/>
            <person name="Hu Q."/>
            <person name="Xie B."/>
            <person name="Cheng X."/>
        </authorList>
    </citation>
    <scope>NUCLEOTIDE SEQUENCE [LARGE SCALE GENOMIC DNA]</scope>
    <source>
        <strain evidence="2 3">IJ1G</strain>
    </source>
</reference>
<dbReference type="AlphaFoldDB" id="A0A545VZY9"/>
<organism evidence="2 3">
    <name type="scientific">Cordyceps javanica</name>
    <dbReference type="NCBI Taxonomy" id="43265"/>
    <lineage>
        <taxon>Eukaryota</taxon>
        <taxon>Fungi</taxon>
        <taxon>Dikarya</taxon>
        <taxon>Ascomycota</taxon>
        <taxon>Pezizomycotina</taxon>
        <taxon>Sordariomycetes</taxon>
        <taxon>Hypocreomycetidae</taxon>
        <taxon>Hypocreales</taxon>
        <taxon>Cordycipitaceae</taxon>
        <taxon>Cordyceps</taxon>
    </lineage>
</organism>
<protein>
    <submittedName>
        <fullName evidence="2">Uncharacterized protein</fullName>
    </submittedName>
</protein>
<accession>A0A545VZY9</accession>
<dbReference type="EMBL" id="SPUK01000007">
    <property type="protein sequence ID" value="TQV95541.1"/>
    <property type="molecule type" value="Genomic_DNA"/>
</dbReference>
<gene>
    <name evidence="2" type="ORF">IF1G_05370</name>
</gene>
<keyword evidence="3" id="KW-1185">Reference proteome</keyword>
<proteinExistence type="predicted"/>
<name>A0A545VZY9_9HYPO</name>
<dbReference type="Proteomes" id="UP000315783">
    <property type="component" value="Unassembled WGS sequence"/>
</dbReference>
<evidence type="ECO:0000313" key="2">
    <source>
        <dbReference type="EMBL" id="TQV95541.1"/>
    </source>
</evidence>